<evidence type="ECO:0000313" key="4">
    <source>
        <dbReference type="Proteomes" id="UP001652431"/>
    </source>
</evidence>
<evidence type="ECO:0000313" key="3">
    <source>
        <dbReference type="EMBL" id="MCU6686545.1"/>
    </source>
</evidence>
<dbReference type="InterPro" id="IPR012912">
    <property type="entry name" value="Plasmid_pRiA4b_Orf3-like"/>
</dbReference>
<comment type="caution">
    <text evidence="3">The sequence shown here is derived from an EMBL/GenBank/DDBJ whole genome shotgun (WGS) entry which is preliminary data.</text>
</comment>
<organism evidence="3 4">
    <name type="scientific">Dorea acetigenes</name>
    <dbReference type="NCBI Taxonomy" id="2981787"/>
    <lineage>
        <taxon>Bacteria</taxon>
        <taxon>Bacillati</taxon>
        <taxon>Bacillota</taxon>
        <taxon>Clostridia</taxon>
        <taxon>Lachnospirales</taxon>
        <taxon>Lachnospiraceae</taxon>
        <taxon>Dorea</taxon>
    </lineage>
</organism>
<feature type="domain" description="Plasmid pRiA4b Orf3-like" evidence="2">
    <location>
        <begin position="10"/>
        <end position="187"/>
    </location>
</feature>
<evidence type="ECO:0000256" key="1">
    <source>
        <dbReference type="SAM" id="MobiDB-lite"/>
    </source>
</evidence>
<sequence>MTIRKDYNMKAFQLKIVIKNSKPPIWRRVIVPAGITFSQLSMILNEVMGWSGYHSFEVEFYHLELRIIEDADEFMDIGYGPYDYLEASTTYIREYLEENDWFTYTYDLGDDWQHRVTVEKIIDDYSEEYPRVIKYKGNCPPEDCGGIYGYYDYMDIIKDENHPEYEERLAWLEMQGYPCEYDMEAVNHRLQERYFYRWGKGEKRMQSELYEDIYNGRLGLCATKKDKNKNSQIIKSGKHVMEESFQKMADMLKYSVFQPEEERTTLEAVFSDFEKEDLKEIARDKGLTGISGLNKNKLIERIVAYMLKPEVMEQYFLCLGDAEIEEFEKAARADGLYESRDCNNLMSLYEANYVGMVTDGRVVVPKKVAEIYRSFKDAGFEDERKKRSYLLYCLRASGILHGIVPEEVLMQLVNRNPDVRMTVDEVREKIEKIPPEFSESVIVNHNVYQCEFYPDDRGLLQVQGNKEYYIPSYEEIICLGTKGSFPVCKQARELKKYLTGKMNVFVDEIDFVIGIIQRKICSGCDMQEVFDTLEEFGMVLENDRQLEGLVKRIHDLWNHTRMLTNRGFTPNELRKQSTGIPAPHGQSGSGEIIPFSQAKSRKVYPNDLCPCGSGKKYKNCCKNKN</sequence>
<evidence type="ECO:0000259" key="2">
    <source>
        <dbReference type="Pfam" id="PF07929"/>
    </source>
</evidence>
<gene>
    <name evidence="3" type="ORF">OCV99_08285</name>
</gene>
<protein>
    <submittedName>
        <fullName evidence="3">Plasmid pRiA4b ORF-3 family protein</fullName>
    </submittedName>
</protein>
<dbReference type="PANTHER" id="PTHR41878">
    <property type="entry name" value="LEXA REPRESSOR-RELATED"/>
    <property type="match status" value="1"/>
</dbReference>
<feature type="region of interest" description="Disordered" evidence="1">
    <location>
        <begin position="570"/>
        <end position="591"/>
    </location>
</feature>
<dbReference type="SUPFAM" id="SSF159941">
    <property type="entry name" value="MM3350-like"/>
    <property type="match status" value="1"/>
</dbReference>
<dbReference type="SUPFAM" id="SSF103642">
    <property type="entry name" value="Sec-C motif"/>
    <property type="match status" value="1"/>
</dbReference>
<dbReference type="Gene3D" id="3.10.290.30">
    <property type="entry name" value="MM3350-like"/>
    <property type="match status" value="1"/>
</dbReference>
<dbReference type="EMBL" id="JAOQJU010000007">
    <property type="protein sequence ID" value="MCU6686545.1"/>
    <property type="molecule type" value="Genomic_DNA"/>
</dbReference>
<dbReference type="Proteomes" id="UP001652431">
    <property type="component" value="Unassembled WGS sequence"/>
</dbReference>
<name>A0ABT2RMB5_9FIRM</name>
<dbReference type="PANTHER" id="PTHR41878:SF1">
    <property type="entry name" value="TNPR PROTEIN"/>
    <property type="match status" value="1"/>
</dbReference>
<dbReference type="Pfam" id="PF07929">
    <property type="entry name" value="PRiA4_ORF3"/>
    <property type="match status" value="1"/>
</dbReference>
<dbReference type="Gene3D" id="3.10.450.50">
    <property type="match status" value="1"/>
</dbReference>
<proteinExistence type="predicted"/>
<accession>A0ABT2RMB5</accession>
<keyword evidence="4" id="KW-1185">Reference proteome</keyword>
<dbReference type="Pfam" id="PF02810">
    <property type="entry name" value="SEC-C"/>
    <property type="match status" value="1"/>
</dbReference>
<dbReference type="InterPro" id="IPR004027">
    <property type="entry name" value="SEC_C_motif"/>
</dbReference>
<reference evidence="3 4" key="1">
    <citation type="journal article" date="2021" name="ISME Commun">
        <title>Automated analysis of genomic sequences facilitates high-throughput and comprehensive description of bacteria.</title>
        <authorList>
            <person name="Hitch T.C.A."/>
        </authorList>
    </citation>
    <scope>NUCLEOTIDE SEQUENCE [LARGE SCALE GENOMIC DNA]</scope>
    <source>
        <strain evidence="3 4">Sanger_03</strain>
    </source>
</reference>
<dbReference type="RefSeq" id="WP_158369667.1">
    <property type="nucleotide sequence ID" value="NZ_JAOQJU010000007.1"/>
</dbReference>
<dbReference type="InterPro" id="IPR024047">
    <property type="entry name" value="MM3350-like_sf"/>
</dbReference>